<evidence type="ECO:0000256" key="1">
    <source>
        <dbReference type="SAM" id="Phobius"/>
    </source>
</evidence>
<dbReference type="InterPro" id="IPR000160">
    <property type="entry name" value="GGDEF_dom"/>
</dbReference>
<evidence type="ECO:0000259" key="3">
    <source>
        <dbReference type="PROSITE" id="PS50887"/>
    </source>
</evidence>
<dbReference type="CDD" id="cd01949">
    <property type="entry name" value="GGDEF"/>
    <property type="match status" value="1"/>
</dbReference>
<protein>
    <submittedName>
        <fullName evidence="4">Diguanylate cyclase/phosphodiesterase (GGDEF &amp; EAL domains) with PAS/PAC sensor(S)</fullName>
    </submittedName>
</protein>
<dbReference type="InterPro" id="IPR050706">
    <property type="entry name" value="Cyclic-di-GMP_PDE-like"/>
</dbReference>
<proteinExistence type="predicted"/>
<dbReference type="AlphaFoldDB" id="A0A6S6TBI8"/>
<name>A0A6S6TBI8_9GAMM</name>
<gene>
    <name evidence="4" type="ORF">HELGO_WM18797</name>
</gene>
<sequence length="610" mass="68903">MVASLSFGLLAISHPDWSLLAAALFLLILLGVFVFWRKRFGNQSQLLQQNVLVSALLDINEAAVLVNEKGYVEFINPSAEQLLRCKMPNVRGKFYSDLFHLMDPLKHSPVNWLEDGQSGKQVMFRECSLSCSGVQELGVSYLVRAIAINQYDESPGCYYLLLLRDQAEIRALRAQLTYVQTNDSQTKLLNRKSFELKLKVALDEVRQRGLRHAFCHVSLDQFKVVNDTLGHNAGDLFIERIADLLKASIDKNQDVLARIGGDEFGILFKEAEPVVALRKSEKVRSSIAHYPFKWNGQVHKITASMGFVPIQKNSGTPNRLLSVADATCRVAKEKGGNRLYLYRPNDDAIQKHRGQLTWVGKLKTAFDTGQFELYAQPIHALEAREFLKSYSHYEILLRLFDSDGTPISPDEFIPAAEYYSMMPKLDRWVFTELLSKIKTLDKNKELIFAVNLSSQSIDDPKFLPFVLDAIKREGVSPKMLCFEITERLAINNLELARKFINTLKKLGCSFSLDDFGTGVSSFAYLKELPVDYLKIDGSFIKDIVTDDVGRAMVQSINQVGQLMSLKIIAEYVENEQIINILRDMGIHYGQGYGISKPMPIKGVIEGHLKD</sequence>
<accession>A0A6S6TBI8</accession>
<dbReference type="SMART" id="SM00267">
    <property type="entry name" value="GGDEF"/>
    <property type="match status" value="1"/>
</dbReference>
<dbReference type="Gene3D" id="3.30.70.270">
    <property type="match status" value="1"/>
</dbReference>
<evidence type="ECO:0000313" key="4">
    <source>
        <dbReference type="EMBL" id="CAA6816694.1"/>
    </source>
</evidence>
<dbReference type="PROSITE" id="PS50883">
    <property type="entry name" value="EAL"/>
    <property type="match status" value="1"/>
</dbReference>
<feature type="domain" description="EAL" evidence="2">
    <location>
        <begin position="355"/>
        <end position="610"/>
    </location>
</feature>
<organism evidence="4">
    <name type="scientific">uncultured Thiotrichaceae bacterium</name>
    <dbReference type="NCBI Taxonomy" id="298394"/>
    <lineage>
        <taxon>Bacteria</taxon>
        <taxon>Pseudomonadati</taxon>
        <taxon>Pseudomonadota</taxon>
        <taxon>Gammaproteobacteria</taxon>
        <taxon>Thiotrichales</taxon>
        <taxon>Thiotrichaceae</taxon>
        <taxon>environmental samples</taxon>
    </lineage>
</organism>
<dbReference type="SUPFAM" id="SSF55073">
    <property type="entry name" value="Nucleotide cyclase"/>
    <property type="match status" value="1"/>
</dbReference>
<keyword evidence="1" id="KW-0812">Transmembrane</keyword>
<evidence type="ECO:0000259" key="2">
    <source>
        <dbReference type="PROSITE" id="PS50883"/>
    </source>
</evidence>
<dbReference type="Pfam" id="PF00563">
    <property type="entry name" value="EAL"/>
    <property type="match status" value="1"/>
</dbReference>
<dbReference type="GO" id="GO:0071111">
    <property type="term" value="F:cyclic-guanylate-specific phosphodiesterase activity"/>
    <property type="evidence" value="ECO:0007669"/>
    <property type="project" value="InterPro"/>
</dbReference>
<reference evidence="4" key="1">
    <citation type="submission" date="2020-01" db="EMBL/GenBank/DDBJ databases">
        <authorList>
            <person name="Meier V. D."/>
            <person name="Meier V D."/>
        </authorList>
    </citation>
    <scope>NUCLEOTIDE SEQUENCE</scope>
    <source>
        <strain evidence="4">HLG_WM_MAG_08</strain>
    </source>
</reference>
<dbReference type="PANTHER" id="PTHR33121">
    <property type="entry name" value="CYCLIC DI-GMP PHOSPHODIESTERASE PDEF"/>
    <property type="match status" value="1"/>
</dbReference>
<dbReference type="CDD" id="cd01948">
    <property type="entry name" value="EAL"/>
    <property type="match status" value="1"/>
</dbReference>
<dbReference type="InterPro" id="IPR043128">
    <property type="entry name" value="Rev_trsase/Diguanyl_cyclase"/>
</dbReference>
<dbReference type="SUPFAM" id="SSF141868">
    <property type="entry name" value="EAL domain-like"/>
    <property type="match status" value="1"/>
</dbReference>
<dbReference type="InterPro" id="IPR029787">
    <property type="entry name" value="Nucleotide_cyclase"/>
</dbReference>
<dbReference type="InterPro" id="IPR035919">
    <property type="entry name" value="EAL_sf"/>
</dbReference>
<feature type="domain" description="GGDEF" evidence="3">
    <location>
        <begin position="210"/>
        <end position="344"/>
    </location>
</feature>
<dbReference type="Pfam" id="PF00990">
    <property type="entry name" value="GGDEF"/>
    <property type="match status" value="1"/>
</dbReference>
<dbReference type="PROSITE" id="PS50887">
    <property type="entry name" value="GGDEF"/>
    <property type="match status" value="1"/>
</dbReference>
<dbReference type="Gene3D" id="3.20.20.450">
    <property type="entry name" value="EAL domain"/>
    <property type="match status" value="1"/>
</dbReference>
<feature type="transmembrane region" description="Helical" evidence="1">
    <location>
        <begin position="17"/>
        <end position="36"/>
    </location>
</feature>
<dbReference type="InterPro" id="IPR001633">
    <property type="entry name" value="EAL_dom"/>
</dbReference>
<dbReference type="PANTHER" id="PTHR33121:SF23">
    <property type="entry name" value="CYCLIC DI-GMP PHOSPHODIESTERASE PDEB"/>
    <property type="match status" value="1"/>
</dbReference>
<dbReference type="SMART" id="SM00052">
    <property type="entry name" value="EAL"/>
    <property type="match status" value="1"/>
</dbReference>
<keyword evidence="1" id="KW-0472">Membrane</keyword>
<keyword evidence="1" id="KW-1133">Transmembrane helix</keyword>
<dbReference type="EMBL" id="CACVAV010000266">
    <property type="protein sequence ID" value="CAA6816694.1"/>
    <property type="molecule type" value="Genomic_DNA"/>
</dbReference>
<dbReference type="NCBIfam" id="TIGR00254">
    <property type="entry name" value="GGDEF"/>
    <property type="match status" value="1"/>
</dbReference>
<dbReference type="Gene3D" id="3.30.450.20">
    <property type="entry name" value="PAS domain"/>
    <property type="match status" value="1"/>
</dbReference>